<dbReference type="Proteomes" id="UP000249396">
    <property type="component" value="Unassembled WGS sequence"/>
</dbReference>
<sequence>MSNSSSHSVSTVWRYPVKSMLGEELNASEITTLGVLGDRAYALIDKETGQVVSAKNPKKWPDFFAYRAAYVAPPASGTLPAIWITLPTGEVVRSDQPDVDEALSQALSRPVNFRSSAPASPVLEEFCPDNEGKDNEVIRAAIAGDAPDGTFFDYSTLHILTTSTIDQLRGLYPQGRFEVRRFRPNLVIDTAGLEGFVENDWVGKMLRIGESVRLQITDPCPRCVMPTLAQGDLPKDNGIFSKGIAQNRVHVPFAGKSLPSVGVYARVVSTGIVRRGDGVTVE</sequence>
<feature type="domain" description="MOSC" evidence="1">
    <location>
        <begin position="120"/>
        <end position="282"/>
    </location>
</feature>
<dbReference type="GO" id="GO:0030170">
    <property type="term" value="F:pyridoxal phosphate binding"/>
    <property type="evidence" value="ECO:0007669"/>
    <property type="project" value="InterPro"/>
</dbReference>
<dbReference type="EMBL" id="QJPH01000143">
    <property type="protein sequence ID" value="PZN84832.1"/>
    <property type="molecule type" value="Genomic_DNA"/>
</dbReference>
<dbReference type="PROSITE" id="PS51340">
    <property type="entry name" value="MOSC"/>
    <property type="match status" value="1"/>
</dbReference>
<organism evidence="2 3">
    <name type="scientific">Candidatus Methylumidiphilus alinenensis</name>
    <dbReference type="NCBI Taxonomy" id="2202197"/>
    <lineage>
        <taxon>Bacteria</taxon>
        <taxon>Pseudomonadati</taxon>
        <taxon>Pseudomonadota</taxon>
        <taxon>Gammaproteobacteria</taxon>
        <taxon>Methylococcales</taxon>
        <taxon>Candidatus Methylumidiphilus</taxon>
    </lineage>
</organism>
<protein>
    <submittedName>
        <fullName evidence="2">MOSC domain-containing protein</fullName>
    </submittedName>
</protein>
<evidence type="ECO:0000259" key="1">
    <source>
        <dbReference type="PROSITE" id="PS51340"/>
    </source>
</evidence>
<dbReference type="InterPro" id="IPR011037">
    <property type="entry name" value="Pyrv_Knase-like_insert_dom_sf"/>
</dbReference>
<name>A0A2W4RM80_9GAMM</name>
<dbReference type="SUPFAM" id="SSF50800">
    <property type="entry name" value="PK beta-barrel domain-like"/>
    <property type="match status" value="1"/>
</dbReference>
<dbReference type="GO" id="GO:0030151">
    <property type="term" value="F:molybdenum ion binding"/>
    <property type="evidence" value="ECO:0007669"/>
    <property type="project" value="InterPro"/>
</dbReference>
<proteinExistence type="predicted"/>
<dbReference type="AlphaFoldDB" id="A0A2W4RM80"/>
<reference evidence="2 3" key="1">
    <citation type="journal article" date="2018" name="Aquat. Microb. Ecol.">
        <title>Gammaproteobacterial methanotrophs dominate.</title>
        <authorList>
            <person name="Rissanen A.J."/>
            <person name="Saarenheimo J."/>
            <person name="Tiirola M."/>
            <person name="Peura S."/>
            <person name="Aalto S.L."/>
            <person name="Karvinen A."/>
            <person name="Nykanen H."/>
        </authorList>
    </citation>
    <scope>NUCLEOTIDE SEQUENCE [LARGE SCALE GENOMIC DNA]</scope>
    <source>
        <strain evidence="2">AMbin10</strain>
    </source>
</reference>
<gene>
    <name evidence="2" type="ORF">DM484_02150</name>
</gene>
<evidence type="ECO:0000313" key="3">
    <source>
        <dbReference type="Proteomes" id="UP000249396"/>
    </source>
</evidence>
<dbReference type="GO" id="GO:0003824">
    <property type="term" value="F:catalytic activity"/>
    <property type="evidence" value="ECO:0007669"/>
    <property type="project" value="InterPro"/>
</dbReference>
<evidence type="ECO:0000313" key="2">
    <source>
        <dbReference type="EMBL" id="PZN84832.1"/>
    </source>
</evidence>
<dbReference type="InterPro" id="IPR005302">
    <property type="entry name" value="MoCF_Sase_C"/>
</dbReference>
<dbReference type="Pfam" id="PF03473">
    <property type="entry name" value="MOSC"/>
    <property type="match status" value="1"/>
</dbReference>
<dbReference type="InterPro" id="IPR005303">
    <property type="entry name" value="MOCOS_middle"/>
</dbReference>
<dbReference type="Pfam" id="PF03476">
    <property type="entry name" value="MOSC_N"/>
    <property type="match status" value="1"/>
</dbReference>
<comment type="caution">
    <text evidence="2">The sequence shown here is derived from an EMBL/GenBank/DDBJ whole genome shotgun (WGS) entry which is preliminary data.</text>
</comment>
<accession>A0A2W4RM80</accession>
<dbReference type="Gene3D" id="2.40.33.20">
    <property type="entry name" value="PK beta-barrel domain-like"/>
    <property type="match status" value="1"/>
</dbReference>